<evidence type="ECO:0000256" key="1">
    <source>
        <dbReference type="SAM" id="MobiDB-lite"/>
    </source>
</evidence>
<reference evidence="2 3" key="1">
    <citation type="submission" date="2016-03" db="EMBL/GenBank/DDBJ databases">
        <title>Whole genome sequencing of Grifola frondosa 9006-11.</title>
        <authorList>
            <person name="Min B."/>
            <person name="Park H."/>
            <person name="Kim J.-G."/>
            <person name="Cho H."/>
            <person name="Oh Y.-L."/>
            <person name="Kong W.-S."/>
            <person name="Choi I.-G."/>
        </authorList>
    </citation>
    <scope>NUCLEOTIDE SEQUENCE [LARGE SCALE GENOMIC DNA]</scope>
    <source>
        <strain evidence="2 3">9006-11</strain>
    </source>
</reference>
<sequence>MSEETTSNAMISEIVLSSDPHARERQLHDLIVQRARLKKASLDGVPPSIPANSSKTDDAPASLFSRVPGDQQ</sequence>
<dbReference type="AlphaFoldDB" id="A0A1C7LRF7"/>
<comment type="caution">
    <text evidence="2">The sequence shown here is derived from an EMBL/GenBank/DDBJ whole genome shotgun (WGS) entry which is preliminary data.</text>
</comment>
<feature type="region of interest" description="Disordered" evidence="1">
    <location>
        <begin position="1"/>
        <end position="23"/>
    </location>
</feature>
<dbReference type="Proteomes" id="UP000092993">
    <property type="component" value="Unassembled WGS sequence"/>
</dbReference>
<gene>
    <name evidence="2" type="ORF">A0H81_12917</name>
</gene>
<feature type="region of interest" description="Disordered" evidence="1">
    <location>
        <begin position="41"/>
        <end position="72"/>
    </location>
</feature>
<keyword evidence="3" id="KW-1185">Reference proteome</keyword>
<protein>
    <submittedName>
        <fullName evidence="2">Uncharacterized protein</fullName>
    </submittedName>
</protein>
<organism evidence="2 3">
    <name type="scientific">Grifola frondosa</name>
    <name type="common">Maitake</name>
    <name type="synonym">Polyporus frondosus</name>
    <dbReference type="NCBI Taxonomy" id="5627"/>
    <lineage>
        <taxon>Eukaryota</taxon>
        <taxon>Fungi</taxon>
        <taxon>Dikarya</taxon>
        <taxon>Basidiomycota</taxon>
        <taxon>Agaricomycotina</taxon>
        <taxon>Agaricomycetes</taxon>
        <taxon>Polyporales</taxon>
        <taxon>Grifolaceae</taxon>
        <taxon>Grifola</taxon>
    </lineage>
</organism>
<dbReference type="EMBL" id="LUGG01000025">
    <property type="protein sequence ID" value="OBZ67250.1"/>
    <property type="molecule type" value="Genomic_DNA"/>
</dbReference>
<evidence type="ECO:0000313" key="3">
    <source>
        <dbReference type="Proteomes" id="UP000092993"/>
    </source>
</evidence>
<accession>A0A1C7LRF7</accession>
<proteinExistence type="predicted"/>
<feature type="compositionally biased region" description="Polar residues" evidence="1">
    <location>
        <begin position="1"/>
        <end position="10"/>
    </location>
</feature>
<name>A0A1C7LRF7_GRIFR</name>
<evidence type="ECO:0000313" key="2">
    <source>
        <dbReference type="EMBL" id="OBZ67250.1"/>
    </source>
</evidence>